<dbReference type="STRING" id="46731.A0A3M6UTL8"/>
<evidence type="ECO:0000313" key="2">
    <source>
        <dbReference type="Proteomes" id="UP000275408"/>
    </source>
</evidence>
<reference evidence="1 2" key="1">
    <citation type="journal article" date="2018" name="Sci. Rep.">
        <title>Comparative analysis of the Pocillopora damicornis genome highlights role of immune system in coral evolution.</title>
        <authorList>
            <person name="Cunning R."/>
            <person name="Bay R.A."/>
            <person name="Gillette P."/>
            <person name="Baker A.C."/>
            <person name="Traylor-Knowles N."/>
        </authorList>
    </citation>
    <scope>NUCLEOTIDE SEQUENCE [LARGE SCALE GENOMIC DNA]</scope>
    <source>
        <strain evidence="1">RSMAS</strain>
        <tissue evidence="1">Whole animal</tissue>
    </source>
</reference>
<gene>
    <name evidence="1" type="ORF">pdam_00006183</name>
</gene>
<organism evidence="1 2">
    <name type="scientific">Pocillopora damicornis</name>
    <name type="common">Cauliflower coral</name>
    <name type="synonym">Millepora damicornis</name>
    <dbReference type="NCBI Taxonomy" id="46731"/>
    <lineage>
        <taxon>Eukaryota</taxon>
        <taxon>Metazoa</taxon>
        <taxon>Cnidaria</taxon>
        <taxon>Anthozoa</taxon>
        <taxon>Hexacorallia</taxon>
        <taxon>Scleractinia</taxon>
        <taxon>Astrocoeniina</taxon>
        <taxon>Pocilloporidae</taxon>
        <taxon>Pocillopora</taxon>
    </lineage>
</organism>
<evidence type="ECO:0000313" key="1">
    <source>
        <dbReference type="EMBL" id="RMX57043.1"/>
    </source>
</evidence>
<comment type="caution">
    <text evidence="1">The sequence shown here is derived from an EMBL/GenBank/DDBJ whole genome shotgun (WGS) entry which is preliminary data.</text>
</comment>
<name>A0A3M6UTL8_POCDA</name>
<dbReference type="Proteomes" id="UP000275408">
    <property type="component" value="Unassembled WGS sequence"/>
</dbReference>
<dbReference type="EMBL" id="RCHS01000749">
    <property type="protein sequence ID" value="RMX57043.1"/>
    <property type="molecule type" value="Genomic_DNA"/>
</dbReference>
<dbReference type="AlphaFoldDB" id="A0A3M6UTL8"/>
<evidence type="ECO:0008006" key="3">
    <source>
        <dbReference type="Google" id="ProtNLM"/>
    </source>
</evidence>
<keyword evidence="2" id="KW-1185">Reference proteome</keyword>
<dbReference type="OrthoDB" id="5951371at2759"/>
<proteinExistence type="predicted"/>
<protein>
    <recommendedName>
        <fullName evidence="3">Methyltransferase domain-containing protein</fullName>
    </recommendedName>
</protein>
<dbReference type="OMA" id="QNFRAYY"/>
<accession>A0A3M6UTL8</accession>
<sequence length="258" mass="29728">MMMAAYLGRRAKLGRSQEDQENLPGTSEIIKALSEQQLTNPGEGKVLYIQGIKNNGNWRPMCYASQNFRAYYTLQLFNARVSLTKKAIEKAIEQEYVPQRFFKSVKTVLSLGCGPGSDLHGFKTFLSEAFPFSSRGKKSPQFIGYDRELGWMHYVQSLGFEFESVEINKTLINDMDKVDVMLISYSAKELFRDFNREKNDETFWKAISKKAKFVLVIDDEKCLYDDLPTDDEDYEYFTWGNEQGETEAVVYCHFTAEG</sequence>